<sequence>MPPPYRTPSHRPTKKRRRAAYEDEDKRVQTHLPRRGQIQRCSNCGAAGHKRRGCPKPPKSAQVSKKTKSNSATKGKGATKSTKGGIKKSLSQPPPSSMEKGKAAAASSSSQPLPRSPPIAKQSLVGSTRRARPIPSRASQVQTSSQPIKTAATALQAPRPKTRSSSQPTKISTKETTKASTSGKKPVFCVRSVCSPHVSPKNLKMMAKLPPGSWGNI</sequence>
<keyword evidence="1" id="KW-0479">Metal-binding</keyword>
<gene>
    <name evidence="4" type="ORF">PIB30_017307</name>
</gene>
<evidence type="ECO:0000256" key="2">
    <source>
        <dbReference type="SAM" id="MobiDB-lite"/>
    </source>
</evidence>
<feature type="compositionally biased region" description="Basic residues" evidence="2">
    <location>
        <begin position="8"/>
        <end position="18"/>
    </location>
</feature>
<feature type="compositionally biased region" description="Polar residues" evidence="2">
    <location>
        <begin position="137"/>
        <end position="148"/>
    </location>
</feature>
<keyword evidence="5" id="KW-1185">Reference proteome</keyword>
<proteinExistence type="predicted"/>
<evidence type="ECO:0000259" key="3">
    <source>
        <dbReference type="PROSITE" id="PS50158"/>
    </source>
</evidence>
<keyword evidence="1" id="KW-0862">Zinc</keyword>
<keyword evidence="1" id="KW-0863">Zinc-finger</keyword>
<dbReference type="InterPro" id="IPR001878">
    <property type="entry name" value="Znf_CCHC"/>
</dbReference>
<dbReference type="PROSITE" id="PS50158">
    <property type="entry name" value="ZF_CCHC"/>
    <property type="match status" value="1"/>
</dbReference>
<feature type="compositionally biased region" description="Basic and acidic residues" evidence="2">
    <location>
        <begin position="19"/>
        <end position="28"/>
    </location>
</feature>
<feature type="compositionally biased region" description="Low complexity" evidence="2">
    <location>
        <begin position="71"/>
        <end position="89"/>
    </location>
</feature>
<name>A0ABU6S870_9FABA</name>
<evidence type="ECO:0000313" key="4">
    <source>
        <dbReference type="EMBL" id="MED6132230.1"/>
    </source>
</evidence>
<feature type="domain" description="CCHC-type" evidence="3">
    <location>
        <begin position="40"/>
        <end position="56"/>
    </location>
</feature>
<organism evidence="4 5">
    <name type="scientific">Stylosanthes scabra</name>
    <dbReference type="NCBI Taxonomy" id="79078"/>
    <lineage>
        <taxon>Eukaryota</taxon>
        <taxon>Viridiplantae</taxon>
        <taxon>Streptophyta</taxon>
        <taxon>Embryophyta</taxon>
        <taxon>Tracheophyta</taxon>
        <taxon>Spermatophyta</taxon>
        <taxon>Magnoliopsida</taxon>
        <taxon>eudicotyledons</taxon>
        <taxon>Gunneridae</taxon>
        <taxon>Pentapetalae</taxon>
        <taxon>rosids</taxon>
        <taxon>fabids</taxon>
        <taxon>Fabales</taxon>
        <taxon>Fabaceae</taxon>
        <taxon>Papilionoideae</taxon>
        <taxon>50 kb inversion clade</taxon>
        <taxon>dalbergioids sensu lato</taxon>
        <taxon>Dalbergieae</taxon>
        <taxon>Pterocarpus clade</taxon>
        <taxon>Stylosanthes</taxon>
    </lineage>
</organism>
<evidence type="ECO:0000313" key="5">
    <source>
        <dbReference type="Proteomes" id="UP001341840"/>
    </source>
</evidence>
<reference evidence="4 5" key="1">
    <citation type="journal article" date="2023" name="Plants (Basel)">
        <title>Bridging the Gap: Combining Genomics and Transcriptomics Approaches to Understand Stylosanthes scabra, an Orphan Legume from the Brazilian Caatinga.</title>
        <authorList>
            <person name="Ferreira-Neto J.R.C."/>
            <person name="da Silva M.D."/>
            <person name="Binneck E."/>
            <person name="de Melo N.F."/>
            <person name="da Silva R.H."/>
            <person name="de Melo A.L.T.M."/>
            <person name="Pandolfi V."/>
            <person name="Bustamante F.O."/>
            <person name="Brasileiro-Vidal A.C."/>
            <person name="Benko-Iseppon A.M."/>
        </authorList>
    </citation>
    <scope>NUCLEOTIDE SEQUENCE [LARGE SCALE GENOMIC DNA]</scope>
    <source>
        <tissue evidence="4">Leaves</tissue>
    </source>
</reference>
<dbReference type="InterPro" id="IPR036875">
    <property type="entry name" value="Znf_CCHC_sf"/>
</dbReference>
<dbReference type="SUPFAM" id="SSF57756">
    <property type="entry name" value="Retrovirus zinc finger-like domains"/>
    <property type="match status" value="1"/>
</dbReference>
<protein>
    <recommendedName>
        <fullName evidence="3">CCHC-type domain-containing protein</fullName>
    </recommendedName>
</protein>
<feature type="region of interest" description="Disordered" evidence="2">
    <location>
        <begin position="1"/>
        <end position="183"/>
    </location>
</feature>
<accession>A0ABU6S870</accession>
<comment type="caution">
    <text evidence="4">The sequence shown here is derived from an EMBL/GenBank/DDBJ whole genome shotgun (WGS) entry which is preliminary data.</text>
</comment>
<dbReference type="Proteomes" id="UP001341840">
    <property type="component" value="Unassembled WGS sequence"/>
</dbReference>
<evidence type="ECO:0000256" key="1">
    <source>
        <dbReference type="PROSITE-ProRule" id="PRU00047"/>
    </source>
</evidence>
<dbReference type="EMBL" id="JASCZI010060465">
    <property type="protein sequence ID" value="MED6132230.1"/>
    <property type="molecule type" value="Genomic_DNA"/>
</dbReference>